<keyword evidence="3 6" id="KW-0238">DNA-binding</keyword>
<keyword evidence="10" id="KW-1185">Reference proteome</keyword>
<evidence type="ECO:0000256" key="7">
    <source>
        <dbReference type="SAM" id="MobiDB-lite"/>
    </source>
</evidence>
<reference evidence="10" key="1">
    <citation type="journal article" date="2007" name="Nature">
        <title>The grapevine genome sequence suggests ancestral hexaploidization in major angiosperm phyla.</title>
        <authorList>
            <consortium name="The French-Italian Public Consortium for Grapevine Genome Characterization."/>
            <person name="Jaillon O."/>
            <person name="Aury J.-M."/>
            <person name="Noel B."/>
            <person name="Policriti A."/>
            <person name="Clepet C."/>
            <person name="Casagrande A."/>
            <person name="Choisne N."/>
            <person name="Aubourg S."/>
            <person name="Vitulo N."/>
            <person name="Jubin C."/>
            <person name="Vezzi A."/>
            <person name="Legeai F."/>
            <person name="Hugueney P."/>
            <person name="Dasilva C."/>
            <person name="Horner D."/>
            <person name="Mica E."/>
            <person name="Jublot D."/>
            <person name="Poulain J."/>
            <person name="Bruyere C."/>
            <person name="Billault A."/>
            <person name="Segurens B."/>
            <person name="Gouyvenoux M."/>
            <person name="Ugarte E."/>
            <person name="Cattonaro F."/>
            <person name="Anthouard V."/>
            <person name="Vico V."/>
            <person name="Del Fabbro C."/>
            <person name="Alaux M."/>
            <person name="Di Gaspero G."/>
            <person name="Dumas V."/>
            <person name="Felice N."/>
            <person name="Paillard S."/>
            <person name="Juman I."/>
            <person name="Moroldo M."/>
            <person name="Scalabrin S."/>
            <person name="Canaguier A."/>
            <person name="Le Clainche I."/>
            <person name="Malacrida G."/>
            <person name="Durand E."/>
            <person name="Pesole G."/>
            <person name="Laucou V."/>
            <person name="Chatelet P."/>
            <person name="Merdinoglu D."/>
            <person name="Delledonne M."/>
            <person name="Pezzotti M."/>
            <person name="Lecharny A."/>
            <person name="Scarpelli C."/>
            <person name="Artiguenave F."/>
            <person name="Pe M.E."/>
            <person name="Valle G."/>
            <person name="Morgante M."/>
            <person name="Caboche M."/>
            <person name="Adam-Blondon A.-F."/>
            <person name="Weissenbach J."/>
            <person name="Quetier F."/>
            <person name="Wincker P."/>
        </authorList>
    </citation>
    <scope>NUCLEOTIDE SEQUENCE [LARGE SCALE GENOMIC DNA]</scope>
    <source>
        <strain evidence="10">cv. Pinot noir / PN40024</strain>
    </source>
</reference>
<feature type="region of interest" description="Disordered" evidence="7">
    <location>
        <begin position="369"/>
        <end position="403"/>
    </location>
</feature>
<feature type="compositionally biased region" description="Polar residues" evidence="7">
    <location>
        <begin position="307"/>
        <end position="320"/>
    </location>
</feature>
<dbReference type="Pfam" id="PF02045">
    <property type="entry name" value="CBFB_NFYA"/>
    <property type="match status" value="1"/>
</dbReference>
<feature type="transmembrane region" description="Helical" evidence="8">
    <location>
        <begin position="62"/>
        <end position="79"/>
    </location>
</feature>
<sequence>MVMVVVVVGGVCLYWGFEYLFVFWLCVCLQQSPRKIERENSLYRERCEGFQGRRHAQLHPNIYIPCFFFFFSHSFIYTIRADLKLHTVGWQLPESFSKNLSLKVESPPQLYQNMKQLGLQLQDQDSSSSQSTGQSHQEVSAIGRTNSQDQCISSESVHGESCEKRVEGQSQMKPVFFMANPDVVFNPSQVDYGHSVTHVAYPYADPYHGGLVAAYGPHAVIQPQLVGIAPTRVPLPFDIAEDGPIFVNAKQYHGILRRRQSRAKMEAQNKLVKARKPYLHESRHLHALNRVRGSGGRFLSTKKLQEPDSTSNAGCHSVSGSGHFHQKGDTTEYEVHQSDTGKFVASTTSSSDVTSVSNSDVLFRQPEHRFSGMSPHMGGAMQGGGGGTYGQWSPAPGCPVRSR</sequence>
<evidence type="ECO:0000256" key="3">
    <source>
        <dbReference type="ARBA" id="ARBA00023125"/>
    </source>
</evidence>
<feature type="compositionally biased region" description="Low complexity" evidence="7">
    <location>
        <begin position="122"/>
        <end position="135"/>
    </location>
</feature>
<name>F6HGU5_VITVI</name>
<keyword evidence="8" id="KW-0472">Membrane</keyword>
<organism evidence="9 10">
    <name type="scientific">Vitis vinifera</name>
    <name type="common">Grape</name>
    <dbReference type="NCBI Taxonomy" id="29760"/>
    <lineage>
        <taxon>Eukaryota</taxon>
        <taxon>Viridiplantae</taxon>
        <taxon>Streptophyta</taxon>
        <taxon>Embryophyta</taxon>
        <taxon>Tracheophyta</taxon>
        <taxon>Spermatophyta</taxon>
        <taxon>Magnoliopsida</taxon>
        <taxon>eudicotyledons</taxon>
        <taxon>Gunneridae</taxon>
        <taxon>Pentapetalae</taxon>
        <taxon>rosids</taxon>
        <taxon>Vitales</taxon>
        <taxon>Vitaceae</taxon>
        <taxon>Viteae</taxon>
        <taxon>Vitis</taxon>
    </lineage>
</organism>
<comment type="similarity">
    <text evidence="6">Belongs to the NFYA/HAP2 subunit family.</text>
</comment>
<dbReference type="PRINTS" id="PR00616">
    <property type="entry name" value="CCAATSUBUNTB"/>
</dbReference>
<keyword evidence="8" id="KW-1133">Transmembrane helix</keyword>
<feature type="region of interest" description="Disordered" evidence="7">
    <location>
        <begin position="301"/>
        <end position="338"/>
    </location>
</feature>
<evidence type="ECO:0000256" key="1">
    <source>
        <dbReference type="ARBA" id="ARBA00004123"/>
    </source>
</evidence>
<keyword evidence="8" id="KW-0812">Transmembrane</keyword>
<dbReference type="ExpressionAtlas" id="F6HGU5">
    <property type="expression patterns" value="baseline and differential"/>
</dbReference>
<evidence type="ECO:0000256" key="5">
    <source>
        <dbReference type="ARBA" id="ARBA00023242"/>
    </source>
</evidence>
<dbReference type="GO" id="GO:0005634">
    <property type="term" value="C:nucleus"/>
    <property type="evidence" value="ECO:0007669"/>
    <property type="project" value="UniProtKB-SubCell"/>
</dbReference>
<dbReference type="HOGENOM" id="CLU_684084_0_0_1"/>
<dbReference type="GO" id="GO:0006357">
    <property type="term" value="P:regulation of transcription by RNA polymerase II"/>
    <property type="evidence" value="ECO:0000318"/>
    <property type="project" value="GO_Central"/>
</dbReference>
<feature type="region of interest" description="Disordered" evidence="7">
    <location>
        <begin position="122"/>
        <end position="145"/>
    </location>
</feature>
<dbReference type="FunCoup" id="F6HGU5">
    <property type="interactions" value="90"/>
</dbReference>
<dbReference type="STRING" id="29760.F6HGU5"/>
<dbReference type="PaxDb" id="29760-VIT_11s0016g01480.t01"/>
<keyword evidence="4 6" id="KW-0804">Transcription</keyword>
<evidence type="ECO:0000256" key="2">
    <source>
        <dbReference type="ARBA" id="ARBA00023015"/>
    </source>
</evidence>
<feature type="compositionally biased region" description="Gly residues" evidence="7">
    <location>
        <begin position="380"/>
        <end position="389"/>
    </location>
</feature>
<dbReference type="GO" id="GO:0003677">
    <property type="term" value="F:DNA binding"/>
    <property type="evidence" value="ECO:0007669"/>
    <property type="project" value="UniProtKB-KW"/>
</dbReference>
<protein>
    <recommendedName>
        <fullName evidence="6">Nuclear transcription factor Y subunit</fullName>
    </recommendedName>
</protein>
<dbReference type="InParanoid" id="F6HGU5"/>
<dbReference type="EMBL" id="FN595756">
    <property type="protein sequence ID" value="CCB51421.1"/>
    <property type="molecule type" value="Genomic_DNA"/>
</dbReference>
<dbReference type="InterPro" id="IPR001289">
    <property type="entry name" value="NFYA"/>
</dbReference>
<evidence type="ECO:0000313" key="9">
    <source>
        <dbReference type="EMBL" id="CCB51421.1"/>
    </source>
</evidence>
<accession>F6HGU5</accession>
<dbReference type="PROSITE" id="PS51152">
    <property type="entry name" value="NFYA_HAP2_2"/>
    <property type="match status" value="1"/>
</dbReference>
<comment type="function">
    <text evidence="6">Component of the sequence-specific heterotrimeric transcription factor (NF-Y) which specifically recognizes a 5'-CCAAT-3' box motif found in the promoters of its target genes.</text>
</comment>
<dbReference type="AlphaFoldDB" id="F6HGU5"/>
<dbReference type="Proteomes" id="UP000009183">
    <property type="component" value="Chromosome 11"/>
</dbReference>
<evidence type="ECO:0000256" key="4">
    <source>
        <dbReference type="ARBA" id="ARBA00023163"/>
    </source>
</evidence>
<comment type="subcellular location">
    <subcellularLocation>
        <location evidence="1 6">Nucleus</location>
    </subcellularLocation>
</comment>
<keyword evidence="5 6" id="KW-0539">Nucleus</keyword>
<dbReference type="Gene3D" id="6.10.250.2430">
    <property type="match status" value="1"/>
</dbReference>
<keyword evidence="2 6" id="KW-0805">Transcription regulation</keyword>
<comment type="subunit">
    <text evidence="6">Heterotrimer.</text>
</comment>
<dbReference type="SMART" id="SM00521">
    <property type="entry name" value="CBF"/>
    <property type="match status" value="1"/>
</dbReference>
<feature type="transmembrane region" description="Helical" evidence="8">
    <location>
        <begin position="6"/>
        <end position="29"/>
    </location>
</feature>
<evidence type="ECO:0000256" key="8">
    <source>
        <dbReference type="SAM" id="Phobius"/>
    </source>
</evidence>
<evidence type="ECO:0000313" key="10">
    <source>
        <dbReference type="Proteomes" id="UP000009183"/>
    </source>
</evidence>
<feature type="compositionally biased region" description="Basic and acidic residues" evidence="7">
    <location>
        <begin position="326"/>
        <end position="338"/>
    </location>
</feature>
<dbReference type="GO" id="GO:0000981">
    <property type="term" value="F:DNA-binding transcription factor activity, RNA polymerase II-specific"/>
    <property type="evidence" value="ECO:0000318"/>
    <property type="project" value="GO_Central"/>
</dbReference>
<dbReference type="eggNOG" id="KOG1561">
    <property type="taxonomic scope" value="Eukaryota"/>
</dbReference>
<dbReference type="PANTHER" id="PTHR12632">
    <property type="entry name" value="TRANSCRIPTION FACTOR NF-Y ALPHA-RELATED"/>
    <property type="match status" value="1"/>
</dbReference>
<gene>
    <name evidence="9" type="ordered locus">VIT_11s0016g01480</name>
</gene>
<evidence type="ECO:0000256" key="6">
    <source>
        <dbReference type="RuleBase" id="RU367155"/>
    </source>
</evidence>
<proteinExistence type="inferred from homology"/>